<keyword evidence="5 18" id="KW-0349">Heme</keyword>
<dbReference type="PROSITE" id="PS00086">
    <property type="entry name" value="CYTOCHROME_P450"/>
    <property type="match status" value="2"/>
</dbReference>
<dbReference type="InterPro" id="IPR001128">
    <property type="entry name" value="Cyt_P450"/>
</dbReference>
<comment type="catalytic activity">
    <reaction evidence="16">
        <text>a steroid + 2 reduced [adrenodoxin] + O2 + 2 H(+) = an 11beta-hydroxysteroid + 2 oxidized [adrenodoxin] + H2O</text>
        <dbReference type="Rhea" id="RHEA:15629"/>
        <dbReference type="Rhea" id="RHEA-COMP:9998"/>
        <dbReference type="Rhea" id="RHEA-COMP:9999"/>
        <dbReference type="ChEBI" id="CHEBI:15377"/>
        <dbReference type="ChEBI" id="CHEBI:15378"/>
        <dbReference type="ChEBI" id="CHEBI:15379"/>
        <dbReference type="ChEBI" id="CHEBI:33737"/>
        <dbReference type="ChEBI" id="CHEBI:33738"/>
        <dbReference type="ChEBI" id="CHEBI:35341"/>
        <dbReference type="ChEBI" id="CHEBI:35346"/>
        <dbReference type="EC" id="1.14.15.4"/>
    </reaction>
    <physiologicalReaction direction="left-to-right" evidence="16">
        <dbReference type="Rhea" id="RHEA:15630"/>
    </physiologicalReaction>
</comment>
<keyword evidence="7" id="KW-0732">Signal</keyword>
<dbReference type="PANTHER" id="PTHR24279:SF1">
    <property type="entry name" value="CYTOCHROME P450 11B2, MITOCHONDRIAL"/>
    <property type="match status" value="1"/>
</dbReference>
<dbReference type="Proteomes" id="UP001488838">
    <property type="component" value="Unassembled WGS sequence"/>
</dbReference>
<comment type="cofactor">
    <cofactor evidence="1 18">
        <name>heme</name>
        <dbReference type="ChEBI" id="CHEBI:30413"/>
    </cofactor>
</comment>
<keyword evidence="6 18" id="KW-0479">Metal-binding</keyword>
<feature type="binding site" description="axial binding residue" evidence="18">
    <location>
        <position position="603"/>
    </location>
    <ligand>
        <name>heme</name>
        <dbReference type="ChEBI" id="CHEBI:30413"/>
    </ligand>
    <ligandPart>
        <name>Fe</name>
        <dbReference type="ChEBI" id="CHEBI:18248"/>
    </ligandPart>
</feature>
<dbReference type="EC" id="1.14.15.4" evidence="4"/>
<dbReference type="Pfam" id="PF00087">
    <property type="entry name" value="Toxin_TOLIP"/>
    <property type="match status" value="1"/>
</dbReference>
<keyword evidence="14" id="KW-0755">Steroidogenesis</keyword>
<accession>A0AAW0H5H5</accession>
<evidence type="ECO:0000256" key="11">
    <source>
        <dbReference type="ARBA" id="ARBA00023033"/>
    </source>
</evidence>
<evidence type="ECO:0000256" key="15">
    <source>
        <dbReference type="ARBA" id="ARBA00047585"/>
    </source>
</evidence>
<dbReference type="InterPro" id="IPR017972">
    <property type="entry name" value="Cyt_P450_CS"/>
</dbReference>
<feature type="domain" description="Snake toxin/toxin-like" evidence="19">
    <location>
        <begin position="5"/>
        <end position="73"/>
    </location>
</feature>
<dbReference type="PRINTS" id="PR00408">
    <property type="entry name" value="MITP450"/>
</dbReference>
<gene>
    <name evidence="20" type="ORF">U0070_011391</name>
</gene>
<keyword evidence="12" id="KW-0496">Mitochondrion</keyword>
<keyword evidence="10 18" id="KW-0408">Iron</keyword>
<dbReference type="GO" id="GO:0034650">
    <property type="term" value="P:cortisol metabolic process"/>
    <property type="evidence" value="ECO:0007669"/>
    <property type="project" value="TreeGrafter"/>
</dbReference>
<evidence type="ECO:0000256" key="5">
    <source>
        <dbReference type="ARBA" id="ARBA00022617"/>
    </source>
</evidence>
<dbReference type="EMBL" id="JBBHLL010001053">
    <property type="protein sequence ID" value="KAK7796701.1"/>
    <property type="molecule type" value="Genomic_DNA"/>
</dbReference>
<sequence length="1176" mass="133299">MAQALKCHECSTTTGSCYNPRSCSDKSRYCLTTWYAPPGQPTLMTRTCGFTCPDVLQNQNHSKASCCNTDLCNSTDCSTRPPYKQEEYNNSGPRLNSSKQGLLREKREISALLFLSQHSPHADTVSVPRPHPPADFGEMVLGSWSYTATDRREEEVMALRGKADVWLARPWQCLQGTRALGTTAALAPNTPQPFEAIPQYSRNRWLKMIQILREQGQENLHLEMHQAFQELGPIFRYSIGRTQIVSLMLPEDAEKVFQADSTQPCRMTLEPWVAHREHRGLGRGLFLLNGPEWHFNRLRLNPNVLSPKAVQKFVPMVDMVARDFLEALKKKVFQNARGSLTMDAQQSLFNYSMEASNFVIFGERLGLLGHDLSPGSLKFIHALHSMFKTTTQLMFLPRSLTRWTSTQVWKEHFEAWDVISEYANRCIRKVHQELRLGNPQTYSGIVAELIAQGALSLDAIRANSIELTAGSVDTTAFPLVMTLFELARNPDVQQAIRQESLAAEASIAANPQRAMTDLPLLRAALKETLRLYPVGGFLERLLSSDLVLHNYHVPAGTLVLLYLYSLGRNPSVFPRPERYTPQRWLERKRSFQHLSFGFGVRQCLGKRLAQVEMLLLLHHVLKSFQVETLRQEDVQMVYRFILMPSSSPLLTFRPADVWLARPWQCLCGTRALGITAALAPNTPQPFEAIPQYSRNRWLKMIQILREQGRENLHLEMHQAFQELGPIFRYSIGRTQIVSVMLPEDAEKVFQADSTQPCRMTLEPWVAHREHRGLRCGVFLLNGPEWRFNRLRLNPNMLSPKAVQKFVPMVDMAARDFLEALKKKMRMNAHGSFSIDFHSSVFNYTIEASHFVLLGERLGLLGHDLNSGSLKFIHALHSIFKTTTQLMFLPSGLTRWTSNRVWKENFESWDFIAEHVMKCVKNVYQESAKGRPQSWSVISELVAEDALPMAAILANCLELIAGSVDTTAVPLVMTLFELARNPDVQQAIRQESLAAETSIAANPQRAMTDLPLLQAALKESLRLYPVAMSLERILSSDLVLHNYYVPAGVSDPHSATNCPVLHHPKEAADPALGVCPQTVINVSLYSLGRNPSAFPRPECYMPQRWLERKRSFQHLSFGFGVRQCLGKRLAQVEMLLLLHHVLKSFKVETKEQSDVPMAYRFVLVPSPSPLLTFRPAS</sequence>
<dbReference type="GO" id="GO:0047783">
    <property type="term" value="F:corticosterone 18-monooxygenase activity"/>
    <property type="evidence" value="ECO:0007669"/>
    <property type="project" value="TreeGrafter"/>
</dbReference>
<dbReference type="SUPFAM" id="SSF57302">
    <property type="entry name" value="Snake toxin-like"/>
    <property type="match status" value="1"/>
</dbReference>
<evidence type="ECO:0000256" key="6">
    <source>
        <dbReference type="ARBA" id="ARBA00022723"/>
    </source>
</evidence>
<evidence type="ECO:0000256" key="1">
    <source>
        <dbReference type="ARBA" id="ARBA00001971"/>
    </source>
</evidence>
<evidence type="ECO:0000256" key="8">
    <source>
        <dbReference type="ARBA" id="ARBA00022946"/>
    </source>
</evidence>
<comment type="caution">
    <text evidence="20">The sequence shown here is derived from an EMBL/GenBank/DDBJ whole genome shotgun (WGS) entry which is preliminary data.</text>
</comment>
<keyword evidence="9" id="KW-0560">Oxidoreductase</keyword>
<evidence type="ECO:0000256" key="3">
    <source>
        <dbReference type="ARBA" id="ARBA00010617"/>
    </source>
</evidence>
<organism evidence="20 21">
    <name type="scientific">Myodes glareolus</name>
    <name type="common">Bank vole</name>
    <name type="synonym">Clethrionomys glareolus</name>
    <dbReference type="NCBI Taxonomy" id="447135"/>
    <lineage>
        <taxon>Eukaryota</taxon>
        <taxon>Metazoa</taxon>
        <taxon>Chordata</taxon>
        <taxon>Craniata</taxon>
        <taxon>Vertebrata</taxon>
        <taxon>Euteleostomi</taxon>
        <taxon>Mammalia</taxon>
        <taxon>Eutheria</taxon>
        <taxon>Euarchontoglires</taxon>
        <taxon>Glires</taxon>
        <taxon>Rodentia</taxon>
        <taxon>Myomorpha</taxon>
        <taxon>Muroidea</taxon>
        <taxon>Cricetidae</taxon>
        <taxon>Arvicolinae</taxon>
        <taxon>Myodes</taxon>
    </lineage>
</organism>
<dbReference type="GO" id="GO:0005506">
    <property type="term" value="F:iron ion binding"/>
    <property type="evidence" value="ECO:0007669"/>
    <property type="project" value="InterPro"/>
</dbReference>
<evidence type="ECO:0000256" key="12">
    <source>
        <dbReference type="ARBA" id="ARBA00023128"/>
    </source>
</evidence>
<name>A0AAW0H5H5_MYOGA</name>
<dbReference type="GO" id="GO:0071375">
    <property type="term" value="P:cellular response to peptide hormone stimulus"/>
    <property type="evidence" value="ECO:0007669"/>
    <property type="project" value="TreeGrafter"/>
</dbReference>
<evidence type="ECO:0000259" key="19">
    <source>
        <dbReference type="Pfam" id="PF00087"/>
    </source>
</evidence>
<comment type="subcellular location">
    <subcellularLocation>
        <location evidence="2">Mitochondrion membrane</location>
    </subcellularLocation>
</comment>
<feature type="binding site" evidence="18">
    <location>
        <position position="537"/>
    </location>
    <ligand>
        <name>21-hydroxyprogesterone</name>
        <dbReference type="ChEBI" id="CHEBI:16973"/>
    </ligand>
</feature>
<dbReference type="GO" id="GO:0006704">
    <property type="term" value="P:glucocorticoid biosynthetic process"/>
    <property type="evidence" value="ECO:0007669"/>
    <property type="project" value="TreeGrafter"/>
</dbReference>
<evidence type="ECO:0000256" key="10">
    <source>
        <dbReference type="ARBA" id="ARBA00023004"/>
    </source>
</evidence>
<reference evidence="20 21" key="1">
    <citation type="journal article" date="2023" name="bioRxiv">
        <title>Conserved and derived expression patterns and positive selection on dental genes reveal complex evolutionary context of ever-growing rodent molars.</title>
        <authorList>
            <person name="Calamari Z.T."/>
            <person name="Song A."/>
            <person name="Cohen E."/>
            <person name="Akter M."/>
            <person name="Roy R.D."/>
            <person name="Hallikas O."/>
            <person name="Christensen M.M."/>
            <person name="Li P."/>
            <person name="Marangoni P."/>
            <person name="Jernvall J."/>
            <person name="Klein O.D."/>
        </authorList>
    </citation>
    <scope>NUCLEOTIDE SEQUENCE [LARGE SCALE GENOMIC DNA]</scope>
    <source>
        <strain evidence="20">V071</strain>
    </source>
</reference>
<dbReference type="Gene3D" id="2.10.60.10">
    <property type="entry name" value="CD59"/>
    <property type="match status" value="1"/>
</dbReference>
<dbReference type="GO" id="GO:0032342">
    <property type="term" value="P:aldosterone biosynthetic process"/>
    <property type="evidence" value="ECO:0007669"/>
    <property type="project" value="TreeGrafter"/>
</dbReference>
<evidence type="ECO:0000256" key="7">
    <source>
        <dbReference type="ARBA" id="ARBA00022729"/>
    </source>
</evidence>
<dbReference type="InterPro" id="IPR050479">
    <property type="entry name" value="CYP11_CYP27_families"/>
</dbReference>
<dbReference type="InterPro" id="IPR002399">
    <property type="entry name" value="Cyt_P450_mitochondrial"/>
</dbReference>
<protein>
    <recommendedName>
        <fullName evidence="4">steroid 11beta-monooxygenase</fullName>
        <ecNumber evidence="4">1.14.15.4</ecNumber>
    </recommendedName>
</protein>
<evidence type="ECO:0000256" key="18">
    <source>
        <dbReference type="PIRSR" id="PIRSR602399-1"/>
    </source>
</evidence>
<evidence type="ECO:0000256" key="13">
    <source>
        <dbReference type="ARBA" id="ARBA00023136"/>
    </source>
</evidence>
<keyword evidence="8" id="KW-0809">Transit peptide</keyword>
<evidence type="ECO:0000256" key="16">
    <source>
        <dbReference type="ARBA" id="ARBA00047946"/>
    </source>
</evidence>
<dbReference type="SUPFAM" id="SSF48264">
    <property type="entry name" value="Cytochrome P450"/>
    <property type="match status" value="2"/>
</dbReference>
<evidence type="ECO:0000313" key="21">
    <source>
        <dbReference type="Proteomes" id="UP001488838"/>
    </source>
</evidence>
<evidence type="ECO:0000256" key="4">
    <source>
        <dbReference type="ARBA" id="ARBA00012767"/>
    </source>
</evidence>
<dbReference type="AlphaFoldDB" id="A0AAW0H5H5"/>
<dbReference type="GO" id="GO:0008203">
    <property type="term" value="P:cholesterol metabolic process"/>
    <property type="evidence" value="ECO:0007669"/>
    <property type="project" value="TreeGrafter"/>
</dbReference>
<keyword evidence="13" id="KW-0472">Membrane</keyword>
<evidence type="ECO:0000313" key="20">
    <source>
        <dbReference type="EMBL" id="KAK7796701.1"/>
    </source>
</evidence>
<comment type="catalytic activity">
    <reaction evidence="17">
        <text>21-hydroxyprogesterone + 2 reduced [adrenodoxin] + O2 + 2 H(+) = corticosterone + 2 oxidized [adrenodoxin] + H2O</text>
        <dbReference type="Rhea" id="RHEA:46104"/>
        <dbReference type="Rhea" id="RHEA-COMP:9998"/>
        <dbReference type="Rhea" id="RHEA-COMP:9999"/>
        <dbReference type="ChEBI" id="CHEBI:15377"/>
        <dbReference type="ChEBI" id="CHEBI:15378"/>
        <dbReference type="ChEBI" id="CHEBI:15379"/>
        <dbReference type="ChEBI" id="CHEBI:16827"/>
        <dbReference type="ChEBI" id="CHEBI:16973"/>
        <dbReference type="ChEBI" id="CHEBI:33737"/>
        <dbReference type="ChEBI" id="CHEBI:33738"/>
    </reaction>
    <physiologicalReaction direction="left-to-right" evidence="17">
        <dbReference type="Rhea" id="RHEA:46105"/>
    </physiologicalReaction>
</comment>
<evidence type="ECO:0000256" key="9">
    <source>
        <dbReference type="ARBA" id="ARBA00023002"/>
    </source>
</evidence>
<dbReference type="InterPro" id="IPR035076">
    <property type="entry name" value="Toxin/TOLIP"/>
</dbReference>
<dbReference type="InterPro" id="IPR036396">
    <property type="entry name" value="Cyt_P450_sf"/>
</dbReference>
<dbReference type="CDD" id="cd23552">
    <property type="entry name" value="TFP_LU_ECD_Ly6M"/>
    <property type="match status" value="1"/>
</dbReference>
<evidence type="ECO:0000256" key="2">
    <source>
        <dbReference type="ARBA" id="ARBA00004325"/>
    </source>
</evidence>
<dbReference type="Pfam" id="PF00067">
    <property type="entry name" value="p450"/>
    <property type="match status" value="3"/>
</dbReference>
<dbReference type="FunFam" id="1.10.630.10:FF:000015">
    <property type="entry name" value="Cholesterol side-chain cleavage enzyme, mitochondrial"/>
    <property type="match status" value="2"/>
</dbReference>
<dbReference type="Gene3D" id="1.10.630.10">
    <property type="entry name" value="Cytochrome P450"/>
    <property type="match status" value="2"/>
</dbReference>
<comment type="similarity">
    <text evidence="3">Belongs to the cytochrome P450 family.</text>
</comment>
<dbReference type="GO" id="GO:0005743">
    <property type="term" value="C:mitochondrial inner membrane"/>
    <property type="evidence" value="ECO:0007669"/>
    <property type="project" value="TreeGrafter"/>
</dbReference>
<dbReference type="InterPro" id="IPR045860">
    <property type="entry name" value="Snake_toxin-like_sf"/>
</dbReference>
<keyword evidence="11" id="KW-0503">Monooxygenase</keyword>
<dbReference type="PANTHER" id="PTHR24279">
    <property type="entry name" value="CYTOCHROME P450"/>
    <property type="match status" value="1"/>
</dbReference>
<dbReference type="GO" id="GO:0004507">
    <property type="term" value="F:steroid 11-beta-monooxygenase activity"/>
    <property type="evidence" value="ECO:0007669"/>
    <property type="project" value="UniProtKB-EC"/>
</dbReference>
<evidence type="ECO:0000256" key="14">
    <source>
        <dbReference type="ARBA" id="ARBA00023250"/>
    </source>
</evidence>
<evidence type="ECO:0000256" key="17">
    <source>
        <dbReference type="ARBA" id="ARBA00047970"/>
    </source>
</evidence>
<proteinExistence type="inferred from homology"/>
<dbReference type="GO" id="GO:0020037">
    <property type="term" value="F:heme binding"/>
    <property type="evidence" value="ECO:0007669"/>
    <property type="project" value="InterPro"/>
</dbReference>
<dbReference type="PRINTS" id="PR00385">
    <property type="entry name" value="P450"/>
</dbReference>
<comment type="catalytic activity">
    <reaction evidence="15">
        <text>21-hydroxyprogesterone + 2 reduced [adrenodoxin] + O2 + 2 H(+) = 18-hydroxy-11-deoxycorticosterone + 2 oxidized [adrenodoxin] + H2O</text>
        <dbReference type="Rhea" id="RHEA:76151"/>
        <dbReference type="Rhea" id="RHEA-COMP:9998"/>
        <dbReference type="Rhea" id="RHEA-COMP:9999"/>
        <dbReference type="ChEBI" id="CHEBI:15377"/>
        <dbReference type="ChEBI" id="CHEBI:15378"/>
        <dbReference type="ChEBI" id="CHEBI:15379"/>
        <dbReference type="ChEBI" id="CHEBI:16973"/>
        <dbReference type="ChEBI" id="CHEBI:33737"/>
        <dbReference type="ChEBI" id="CHEBI:33738"/>
        <dbReference type="ChEBI" id="CHEBI:195166"/>
    </reaction>
    <physiologicalReaction direction="left-to-right" evidence="15">
        <dbReference type="Rhea" id="RHEA:76152"/>
    </physiologicalReaction>
</comment>
<keyword evidence="21" id="KW-1185">Reference proteome</keyword>